<dbReference type="GO" id="GO:0070652">
    <property type="term" value="C:HAUS complex"/>
    <property type="evidence" value="ECO:0007669"/>
    <property type="project" value="InterPro"/>
</dbReference>
<dbReference type="Proteomes" id="UP000274922">
    <property type="component" value="Unassembled WGS sequence"/>
</dbReference>
<feature type="compositionally biased region" description="Low complexity" evidence="1">
    <location>
        <begin position="75"/>
        <end position="94"/>
    </location>
</feature>
<reference evidence="3" key="1">
    <citation type="journal article" date="2018" name="Nat. Microbiol.">
        <title>Leveraging single-cell genomics to expand the fungal tree of life.</title>
        <authorList>
            <person name="Ahrendt S.R."/>
            <person name="Quandt C.A."/>
            <person name="Ciobanu D."/>
            <person name="Clum A."/>
            <person name="Salamov A."/>
            <person name="Andreopoulos B."/>
            <person name="Cheng J.F."/>
            <person name="Woyke T."/>
            <person name="Pelin A."/>
            <person name="Henrissat B."/>
            <person name="Reynolds N.K."/>
            <person name="Benny G.L."/>
            <person name="Smith M.E."/>
            <person name="James T.Y."/>
            <person name="Grigoriev I.V."/>
        </authorList>
    </citation>
    <scope>NUCLEOTIDE SEQUENCE [LARGE SCALE GENOMIC DNA]</scope>
    <source>
        <strain evidence="3">ATCC 52028</strain>
    </source>
</reference>
<evidence type="ECO:0000256" key="1">
    <source>
        <dbReference type="SAM" id="MobiDB-lite"/>
    </source>
</evidence>
<organism evidence="2 3">
    <name type="scientific">Caulochytrium protostelioides</name>
    <dbReference type="NCBI Taxonomy" id="1555241"/>
    <lineage>
        <taxon>Eukaryota</taxon>
        <taxon>Fungi</taxon>
        <taxon>Fungi incertae sedis</taxon>
        <taxon>Chytridiomycota</taxon>
        <taxon>Chytridiomycota incertae sedis</taxon>
        <taxon>Chytridiomycetes</taxon>
        <taxon>Caulochytriales</taxon>
        <taxon>Caulochytriaceae</taxon>
        <taxon>Caulochytrium</taxon>
    </lineage>
</organism>
<feature type="compositionally biased region" description="Low complexity" evidence="1">
    <location>
        <begin position="191"/>
        <end position="200"/>
    </location>
</feature>
<dbReference type="EMBL" id="ML014380">
    <property type="protein sequence ID" value="RKO98681.1"/>
    <property type="molecule type" value="Genomic_DNA"/>
</dbReference>
<dbReference type="Pfam" id="PF14735">
    <property type="entry name" value="HAUS4"/>
    <property type="match status" value="1"/>
</dbReference>
<feature type="region of interest" description="Disordered" evidence="1">
    <location>
        <begin position="265"/>
        <end position="323"/>
    </location>
</feature>
<proteinExistence type="predicted"/>
<feature type="compositionally biased region" description="Polar residues" evidence="1">
    <location>
        <begin position="304"/>
        <end position="315"/>
    </location>
</feature>
<feature type="region of interest" description="Disordered" evidence="1">
    <location>
        <begin position="71"/>
        <end position="108"/>
    </location>
</feature>
<dbReference type="InterPro" id="IPR029327">
    <property type="entry name" value="HAUS4"/>
</dbReference>
<gene>
    <name evidence="2" type="ORF">CXG81DRAFT_21129</name>
</gene>
<feature type="compositionally biased region" description="Acidic residues" evidence="1">
    <location>
        <begin position="171"/>
        <end position="190"/>
    </location>
</feature>
<dbReference type="GO" id="GO:0051225">
    <property type="term" value="P:spindle assembly"/>
    <property type="evidence" value="ECO:0007669"/>
    <property type="project" value="InterPro"/>
</dbReference>
<evidence type="ECO:0000313" key="2">
    <source>
        <dbReference type="EMBL" id="RKO98681.1"/>
    </source>
</evidence>
<feature type="compositionally biased region" description="Low complexity" evidence="1">
    <location>
        <begin position="265"/>
        <end position="298"/>
    </location>
</feature>
<feature type="region of interest" description="Disordered" evidence="1">
    <location>
        <begin position="1"/>
        <end position="57"/>
    </location>
</feature>
<feature type="region of interest" description="Disordered" evidence="1">
    <location>
        <begin position="168"/>
        <end position="237"/>
    </location>
</feature>
<keyword evidence="3" id="KW-1185">Reference proteome</keyword>
<accession>A0A4P9WYU0</accession>
<dbReference type="AlphaFoldDB" id="A0A4P9WYU0"/>
<sequence length="565" mass="59575">MAPPEPAALASRWPSLPTGRSMPRDSGLSLAPTPVGASKATALRVPSAPLRSPAAADGMANAMRPATALSAMPHAAASPRPLSRALSPRAASAAVRGQTRRTPALADDDEDAARVRLDDVVRLLRAGSANPARTDMARAAMIAAETRRLAAALLAGAIHSVLAAATADGTDREEDGDAAMDDDDDADADADTMAGDAGTAVHAGEPERRRRPPGLASARQRGAGRRPHTPGGRGSHVASSALPVAVCIEMLRSLAHHRLRVAATPVASPANTTPSTAAATPAQRPGSGAASGRAAPSGDATRGSRPSRSALSTLTPPRPGGASSTLALCEQLGIFKKSMGISFNELPPSHQSVLLKAICQKLRDDARLLERMIPPCQSAAPSSSRVALSMAGSSYTAGYPEMATADRLETITASPGYLRSLRFQNESVTALIHAAIRSYEHDFARFSQDVRALSREVAGGAEPRHHAAQAAYYHQLLDALALRLRCLWLTFINNAEDEPRQHRRVARIDHLVAVNEALDHDIQTTRQRLRAYQAAGSDYDRLVQSYSAVTSQIAQLETDLNDLRR</sequence>
<evidence type="ECO:0000313" key="3">
    <source>
        <dbReference type="Proteomes" id="UP000274922"/>
    </source>
</evidence>
<name>A0A4P9WYU0_9FUNG</name>
<protein>
    <submittedName>
        <fullName evidence="2">Uncharacterized protein</fullName>
    </submittedName>
</protein>